<accession>A0ACC5ZJ72</accession>
<evidence type="ECO:0000313" key="1">
    <source>
        <dbReference type="EMBL" id="MCJ8747563.1"/>
    </source>
</evidence>
<dbReference type="Proteomes" id="UP000830395">
    <property type="component" value="Chromosome 25"/>
</dbReference>
<comment type="caution">
    <text evidence="1">The sequence shown here is derived from an EMBL/GenBank/DDBJ whole genome shotgun (WGS) entry which is preliminary data.</text>
</comment>
<keyword evidence="2" id="KW-1185">Reference proteome</keyword>
<proteinExistence type="predicted"/>
<sequence length="1127" mass="124845">MKQAWDKNIFENGQSKQQGTGPMDSAPSFEHLQSTGSGDKFDKKVLPAGGALSGAGQNLLLTPASLQLAQLQAQLTLQRLKLAQSSNTAAAATVLNQVLSNVAMSQPLFNQLRGSSMPQAPATGFPSAPITFPPPTTPLGTLVGGAFTQNHAGIRMNHYGGGGNMNQNANPHGECGNKASKFQAGFLGGTIAGASKAGEGGQYGGTGGPKTISQNNYQRDFYSSESQIQDSGHTEQWKNPTSFPISGKQDVGMGVGGSTWAPSTHGFIGPRTELYNPEEPTGDPKFNPAGGLGFSTAGGQQGFVGYPQKQKGEEGMGMTLQAHQMNDYHGITPSHLPHQCTICEKKVYNLKDWDQHVKGKLHIQNCSLYTDGPALGALHFPVTSEGCLGSTLSSNTMAYSSTAGQDVSTGGTSFLPTASMKSFPLSGAGFTSHQPGTKFVPRKPGPGRVVHICNLPEGSCTENDVINLGLPFGKVTNYILMRSTHQAFLEMAYVEAAQAMVQYYQLHPATINDQKLLIRMSKRYKELQLKKPGKDVESIIQDINSQREREELHEMDRCTENDVINLGLPFGKVTNYILMRSTHQAFLEMAYVEAAQAMVQYYQLHPATINDQKLLIRMSKRYKELQLKKPGKDVESIIQDINSQREREELHEMDRYPPERTRSRSPVTRSLTPPSHSPSFTSCSSTHSPQAAPWMNGIGPRRGSWDWTPRDRDEWRNGEDDRPNERRKPYLKPADERSRDRYFSSHHPADDFYKKEKLLRVSQHQRHEAKFKRRDASGDHHRSRHSEPELTEDGRGRRTSRRHEREEREANSQKESTEHRAKDRSSSPHSSKPTEPSEGERDRESEVEECGSGDDTEGECWYPKSMEELVTVDEVGEEDDSIVEPDLPGLQEEEREEQEEEEREEEEAQEGERTPAKEEKQESASAPDAVTEETSRSNQPECAEAPPSHICHFTNQDIKSALEEAAEPCVSPTHTTTHTVETHTSTTHNAPESACETEKVTDTHAGGETGRTSEAEKKETEHVEENQKRDTVQQSSQPASSPQRIGIKAPSPSREQEKIISEHSIPLGVEFIVPSTGFYCKLCSLFYSSEEMAKTTHCRSTVHYRNLQKYLSQLAEESLLHFRSDAE</sequence>
<protein>
    <submittedName>
        <fullName evidence="1">Uncharacterized protein</fullName>
    </submittedName>
</protein>
<organism evidence="1 2">
    <name type="scientific">Pangasius djambal</name>
    <dbReference type="NCBI Taxonomy" id="1691987"/>
    <lineage>
        <taxon>Eukaryota</taxon>
        <taxon>Metazoa</taxon>
        <taxon>Chordata</taxon>
        <taxon>Craniata</taxon>
        <taxon>Vertebrata</taxon>
        <taxon>Euteleostomi</taxon>
        <taxon>Actinopterygii</taxon>
        <taxon>Neopterygii</taxon>
        <taxon>Teleostei</taxon>
        <taxon>Ostariophysi</taxon>
        <taxon>Siluriformes</taxon>
        <taxon>Pangasiidae</taxon>
        <taxon>Pangasius</taxon>
    </lineage>
</organism>
<dbReference type="EMBL" id="CM040999">
    <property type="protein sequence ID" value="MCJ8747563.1"/>
    <property type="molecule type" value="Genomic_DNA"/>
</dbReference>
<reference evidence="1" key="1">
    <citation type="submission" date="2020-02" db="EMBL/GenBank/DDBJ databases">
        <title>Genome sequencing of the panga catfish, Pangasius djambal.</title>
        <authorList>
            <person name="Wen M."/>
            <person name="Zahm M."/>
            <person name="Roques C."/>
            <person name="Cabau C."/>
            <person name="Klopp C."/>
            <person name="Donnadieu C."/>
            <person name="Jouanno E."/>
            <person name="Avarre J.-C."/>
            <person name="Campet M."/>
            <person name="Ha T."/>
            <person name="Dugue R."/>
            <person name="Lampietro C."/>
            <person name="Louis A."/>
            <person name="Herpin A."/>
            <person name="Echchiki A."/>
            <person name="Berthelot C."/>
            <person name="Parey E."/>
            <person name="Roest-Crollius H."/>
            <person name="Braasch I."/>
            <person name="Postlethwait J.H."/>
            <person name="Bobe J."/>
            <person name="Montfort J."/>
            <person name="Bouchez O."/>
            <person name="Begum T."/>
            <person name="Schartl M."/>
            <person name="Gustiano R."/>
            <person name="Guiguen Y."/>
        </authorList>
    </citation>
    <scope>NUCLEOTIDE SEQUENCE</scope>
    <source>
        <strain evidence="1">Pdj_M5554</strain>
    </source>
</reference>
<evidence type="ECO:0000313" key="2">
    <source>
        <dbReference type="Proteomes" id="UP000830395"/>
    </source>
</evidence>
<name>A0ACC5ZJ72_9TELE</name>
<gene>
    <name evidence="1" type="ORF">PDJAM_G00154940</name>
</gene>